<evidence type="ECO:0000313" key="5">
    <source>
        <dbReference type="EMBL" id="SFL52029.1"/>
    </source>
</evidence>
<keyword evidence="1" id="KW-0805">Transcription regulation</keyword>
<dbReference type="CDD" id="cd07377">
    <property type="entry name" value="WHTH_GntR"/>
    <property type="match status" value="1"/>
</dbReference>
<dbReference type="SUPFAM" id="SSF46785">
    <property type="entry name" value="Winged helix' DNA-binding domain"/>
    <property type="match status" value="1"/>
</dbReference>
<proteinExistence type="predicted"/>
<gene>
    <name evidence="5" type="ORF">SAMN04490355_1007136</name>
</gene>
<dbReference type="OrthoDB" id="163333at2"/>
<dbReference type="PROSITE" id="PS50949">
    <property type="entry name" value="HTH_GNTR"/>
    <property type="match status" value="1"/>
</dbReference>
<evidence type="ECO:0000259" key="4">
    <source>
        <dbReference type="PROSITE" id="PS50949"/>
    </source>
</evidence>
<evidence type="ECO:0000313" key="6">
    <source>
        <dbReference type="Proteomes" id="UP000199520"/>
    </source>
</evidence>
<dbReference type="Pfam" id="PF00392">
    <property type="entry name" value="GntR"/>
    <property type="match status" value="1"/>
</dbReference>
<dbReference type="STRING" id="1123291.SAMN04490355_1007136"/>
<sequence length="125" mass="14723">MEFEFDDKMPIYLQIMDHIKMDIATEKLKVNDKLPSVREMATILKVNPNTLQRAYQELERLGIVYTQRGMGTFVGERKHMIDDLKQEMAKEVIDSFILRMKRLGFNEEEIIESISKNITEVKKNV</sequence>
<accession>A0A1I4ICG4</accession>
<dbReference type="AlphaFoldDB" id="A0A1I4ICG4"/>
<name>A0A1I4ICG4_9FIRM</name>
<dbReference type="PANTHER" id="PTHR38445:SF6">
    <property type="entry name" value="GNTR-FAMILY TRANSCRIPTIONAL REGULATOR"/>
    <property type="match status" value="1"/>
</dbReference>
<dbReference type="InterPro" id="IPR036388">
    <property type="entry name" value="WH-like_DNA-bd_sf"/>
</dbReference>
<reference evidence="6" key="1">
    <citation type="submission" date="2016-10" db="EMBL/GenBank/DDBJ databases">
        <authorList>
            <person name="Varghese N."/>
            <person name="Submissions S."/>
        </authorList>
    </citation>
    <scope>NUCLEOTIDE SEQUENCE [LARGE SCALE GENOMIC DNA]</scope>
    <source>
        <strain evidence="6">DSM 13327</strain>
    </source>
</reference>
<evidence type="ECO:0000256" key="2">
    <source>
        <dbReference type="ARBA" id="ARBA00023125"/>
    </source>
</evidence>
<evidence type="ECO:0000256" key="1">
    <source>
        <dbReference type="ARBA" id="ARBA00023015"/>
    </source>
</evidence>
<dbReference type="InterPro" id="IPR000524">
    <property type="entry name" value="Tscrpt_reg_HTH_GntR"/>
</dbReference>
<dbReference type="Gene3D" id="1.10.10.10">
    <property type="entry name" value="Winged helix-like DNA-binding domain superfamily/Winged helix DNA-binding domain"/>
    <property type="match status" value="1"/>
</dbReference>
<keyword evidence="2 5" id="KW-0238">DNA-binding</keyword>
<dbReference type="GO" id="GO:0003677">
    <property type="term" value="F:DNA binding"/>
    <property type="evidence" value="ECO:0007669"/>
    <property type="project" value="UniProtKB-KW"/>
</dbReference>
<protein>
    <submittedName>
        <fullName evidence="5">DNA-binding transcriptional regulator YhcF, GntR family</fullName>
    </submittedName>
</protein>
<organism evidence="5 6">
    <name type="scientific">Pelosinus propionicus DSM 13327</name>
    <dbReference type="NCBI Taxonomy" id="1123291"/>
    <lineage>
        <taxon>Bacteria</taxon>
        <taxon>Bacillati</taxon>
        <taxon>Bacillota</taxon>
        <taxon>Negativicutes</taxon>
        <taxon>Selenomonadales</taxon>
        <taxon>Sporomusaceae</taxon>
        <taxon>Pelosinus</taxon>
    </lineage>
</organism>
<dbReference type="EMBL" id="FOTS01000007">
    <property type="protein sequence ID" value="SFL52029.1"/>
    <property type="molecule type" value="Genomic_DNA"/>
</dbReference>
<dbReference type="GO" id="GO:0003700">
    <property type="term" value="F:DNA-binding transcription factor activity"/>
    <property type="evidence" value="ECO:0007669"/>
    <property type="project" value="InterPro"/>
</dbReference>
<dbReference type="RefSeq" id="WP_090933751.1">
    <property type="nucleotide sequence ID" value="NZ_FOTS01000007.1"/>
</dbReference>
<keyword evidence="3" id="KW-0804">Transcription</keyword>
<dbReference type="InterPro" id="IPR036390">
    <property type="entry name" value="WH_DNA-bd_sf"/>
</dbReference>
<keyword evidence="6" id="KW-1185">Reference proteome</keyword>
<dbReference type="SMART" id="SM00345">
    <property type="entry name" value="HTH_GNTR"/>
    <property type="match status" value="1"/>
</dbReference>
<evidence type="ECO:0000256" key="3">
    <source>
        <dbReference type="ARBA" id="ARBA00023163"/>
    </source>
</evidence>
<dbReference type="PANTHER" id="PTHR38445">
    <property type="entry name" value="HTH-TYPE TRANSCRIPTIONAL REPRESSOR YTRA"/>
    <property type="match status" value="1"/>
</dbReference>
<dbReference type="Proteomes" id="UP000199520">
    <property type="component" value="Unassembled WGS sequence"/>
</dbReference>
<feature type="domain" description="HTH gntR-type" evidence="4">
    <location>
        <begin position="9"/>
        <end position="77"/>
    </location>
</feature>